<dbReference type="EMBL" id="CP014263">
    <property type="protein sequence ID" value="AQG78441.1"/>
    <property type="molecule type" value="Genomic_DNA"/>
</dbReference>
<dbReference type="PANTHER" id="PTHR41317:SF1">
    <property type="entry name" value="PD-(D_E)XK NUCLEASE FAMILY TRANSPOSASE"/>
    <property type="match status" value="1"/>
</dbReference>
<dbReference type="NCBIfam" id="TIGR01784">
    <property type="entry name" value="T_den_put_tspse"/>
    <property type="match status" value="1"/>
</dbReference>
<protein>
    <recommendedName>
        <fullName evidence="3">Rpn family recombination-promoting nuclease/putative transposase</fullName>
    </recommendedName>
</protein>
<organism evidence="1 2">
    <name type="scientific">Spirosoma montaniterrae</name>
    <dbReference type="NCBI Taxonomy" id="1178516"/>
    <lineage>
        <taxon>Bacteria</taxon>
        <taxon>Pseudomonadati</taxon>
        <taxon>Bacteroidota</taxon>
        <taxon>Cytophagia</taxon>
        <taxon>Cytophagales</taxon>
        <taxon>Cytophagaceae</taxon>
        <taxon>Spirosoma</taxon>
    </lineage>
</organism>
<proteinExistence type="predicted"/>
<dbReference type="Pfam" id="PF12784">
    <property type="entry name" value="PDDEXK_2"/>
    <property type="match status" value="1"/>
</dbReference>
<evidence type="ECO:0000313" key="1">
    <source>
        <dbReference type="EMBL" id="AQG78441.1"/>
    </source>
</evidence>
<keyword evidence="2" id="KW-1185">Reference proteome</keyword>
<accession>A0A1P9WST4</accession>
<evidence type="ECO:0000313" key="2">
    <source>
        <dbReference type="Proteomes" id="UP000187941"/>
    </source>
</evidence>
<dbReference type="KEGG" id="smon:AWR27_03260"/>
<dbReference type="AlphaFoldDB" id="A0A1P9WST4"/>
<evidence type="ECO:0008006" key="3">
    <source>
        <dbReference type="Google" id="ProtNLM"/>
    </source>
</evidence>
<name>A0A1P9WST4_9BACT</name>
<dbReference type="STRING" id="1178516.AWR27_03260"/>
<reference evidence="1" key="1">
    <citation type="submission" date="2016-01" db="EMBL/GenBank/DDBJ databases">
        <authorList>
            <person name="Oliw E.H."/>
        </authorList>
    </citation>
    <scope>NUCLEOTIDE SEQUENCE [LARGE SCALE GENOMIC DNA]</scope>
    <source>
        <strain evidence="1">DY10</strain>
    </source>
</reference>
<dbReference type="RefSeq" id="WP_077129882.1">
    <property type="nucleotide sequence ID" value="NZ_CP014263.1"/>
</dbReference>
<dbReference type="Proteomes" id="UP000187941">
    <property type="component" value="Chromosome"/>
</dbReference>
<sequence length="292" mass="33785">METTYSDEQRFIPLISDYGFKTTFGNEANSLFLRTALQALIKSEAAIEHIQFLPNELSRLTLDSRSGIYDLACQDAQGRFFIVEMQLSKYPEFVQRMKFYSLYRFNTLVKKGDYAFEGLPTVYCIGILAESIFPTIMEYHNIAVLKNQHGELIDEQTTIITVELSKFDKSLASIQSDLDKLLYTMKTLHTVTDPTQYPKFWNEEWLRLAIDELDKRAMTPEERLDYEMTLAKNALAIRNVKKEIEAEVEAVKTESVRRALQKGLQPEIIAEINDVSVDFVRHVQDQITHEDD</sequence>
<dbReference type="PANTHER" id="PTHR41317">
    <property type="entry name" value="PD-(D_E)XK NUCLEASE FAMILY TRANSPOSASE"/>
    <property type="match status" value="1"/>
</dbReference>
<dbReference type="OrthoDB" id="9803508at2"/>
<gene>
    <name evidence="1" type="ORF">AWR27_03260</name>
</gene>
<dbReference type="InterPro" id="IPR010106">
    <property type="entry name" value="RpnA"/>
</dbReference>